<evidence type="ECO:0000259" key="2">
    <source>
        <dbReference type="Pfam" id="PF13905"/>
    </source>
</evidence>
<dbReference type="OrthoDB" id="409136at2759"/>
<accession>L0B047</accession>
<feature type="signal peptide" evidence="1">
    <location>
        <begin position="1"/>
        <end position="23"/>
    </location>
</feature>
<dbReference type="eggNOG" id="KOG2501">
    <property type="taxonomic scope" value="Eukaryota"/>
</dbReference>
<dbReference type="Pfam" id="PF13905">
    <property type="entry name" value="Thioredoxin_8"/>
    <property type="match status" value="2"/>
</dbReference>
<feature type="domain" description="Thioredoxin-like fold" evidence="2">
    <location>
        <begin position="329"/>
        <end position="426"/>
    </location>
</feature>
<evidence type="ECO:0000256" key="1">
    <source>
        <dbReference type="SAM" id="SignalP"/>
    </source>
</evidence>
<dbReference type="GO" id="GO:0030178">
    <property type="term" value="P:negative regulation of Wnt signaling pathway"/>
    <property type="evidence" value="ECO:0007669"/>
    <property type="project" value="TreeGrafter"/>
</dbReference>
<protein>
    <recommendedName>
        <fullName evidence="2">Thioredoxin-like fold domain-containing protein</fullName>
    </recommendedName>
</protein>
<proteinExistence type="predicted"/>
<dbReference type="KEGG" id="beq:BEWA_006040"/>
<evidence type="ECO:0000313" key="3">
    <source>
        <dbReference type="EMBL" id="AFZ81195.1"/>
    </source>
</evidence>
<name>L0B047_THEEQ</name>
<feature type="domain" description="Thioredoxin-like fold" evidence="2">
    <location>
        <begin position="184"/>
        <end position="283"/>
    </location>
</feature>
<dbReference type="AlphaFoldDB" id="L0B047"/>
<dbReference type="InterPro" id="IPR036249">
    <property type="entry name" value="Thioredoxin-like_sf"/>
</dbReference>
<dbReference type="PANTHER" id="PTHR46472:SF1">
    <property type="entry name" value="NUCLEOREDOXIN"/>
    <property type="match status" value="1"/>
</dbReference>
<dbReference type="InterPro" id="IPR012336">
    <property type="entry name" value="Thioredoxin-like_fold"/>
</dbReference>
<dbReference type="EMBL" id="CP001670">
    <property type="protein sequence ID" value="AFZ81195.1"/>
    <property type="molecule type" value="Genomic_DNA"/>
</dbReference>
<dbReference type="Gene3D" id="3.40.30.10">
    <property type="entry name" value="Glutaredoxin"/>
    <property type="match status" value="3"/>
</dbReference>
<dbReference type="GO" id="GO:0031397">
    <property type="term" value="P:negative regulation of protein ubiquitination"/>
    <property type="evidence" value="ECO:0007669"/>
    <property type="project" value="TreeGrafter"/>
</dbReference>
<keyword evidence="4" id="KW-1185">Reference proteome</keyword>
<dbReference type="GO" id="GO:0005634">
    <property type="term" value="C:nucleus"/>
    <property type="evidence" value="ECO:0007669"/>
    <property type="project" value="TreeGrafter"/>
</dbReference>
<evidence type="ECO:0000313" key="4">
    <source>
        <dbReference type="Proteomes" id="UP000031512"/>
    </source>
</evidence>
<gene>
    <name evidence="3" type="ORF">BEWA_006040</name>
</gene>
<organism evidence="3 4">
    <name type="scientific">Theileria equi strain WA</name>
    <dbReference type="NCBI Taxonomy" id="1537102"/>
    <lineage>
        <taxon>Eukaryota</taxon>
        <taxon>Sar</taxon>
        <taxon>Alveolata</taxon>
        <taxon>Apicomplexa</taxon>
        <taxon>Aconoidasida</taxon>
        <taxon>Piroplasmida</taxon>
        <taxon>Theileriidae</taxon>
        <taxon>Theileria</taxon>
    </lineage>
</organism>
<sequence>MAKLFNTLLYIIAYTLFNSQVLGRIHGKEDYLPKVSLSPLPLRKAFIGVEKKKVTEVSPQKSPKHHIFNKEALVKKLLTEETKRAIVVACGTALFTAVCYRYVHKLISYHLYDKYVSKDAPGIADVLGHVLYTKDPAIDPKRAPIIDRLFNSISSALCKLGWIRGLYKPGIRRVPISSAVDDDTVTALYFHSSNIDKLLNEQGFVEFTPKLKKIYESMKNSGRKLQVVYVNLDQSHTDAVDHFNEMPWYALPFGDKRRILELCKLYDITSVPSIVLLDSSGKVLNDRALYVMLNRPNDYPWKIHNILDIIPDTLVNGNNQTVSKSRLGGKLVGLYFGAGWTKNNKDFGAKLTEFYNSVNKKTDDRFEIVYVSNDRNADEFEKELGDTNSLWLSTKYQDGNCRTLLQHYLNVQALPSLIILDPNGNIITRDGSFYVETDRNAEILPYKSYLYNHGKQKVEDIANNIDGFAHHPVIIVFADTLDKKAQEELEIQLNEVAEKHNDNRIGRELKFFISKEPHKRTDAIRKICGLKRTEHPQVVILDLLRQSVYYNPKMSEITQNSILDLVENYYKGKIKTRRIVLP</sequence>
<dbReference type="GeneID" id="15806495"/>
<feature type="chain" id="PRO_5003939419" description="Thioredoxin-like fold domain-containing protein" evidence="1">
    <location>
        <begin position="24"/>
        <end position="582"/>
    </location>
</feature>
<dbReference type="VEuPathDB" id="PiroplasmaDB:BEWA_006040"/>
<dbReference type="STRING" id="1537102.L0B047"/>
<keyword evidence="1" id="KW-0732">Signal</keyword>
<reference evidence="3 4" key="1">
    <citation type="journal article" date="2012" name="BMC Genomics">
        <title>Comparative genomic analysis and phylogenetic position of Theileria equi.</title>
        <authorList>
            <person name="Kappmeyer L.S."/>
            <person name="Thiagarajan M."/>
            <person name="Herndon D.R."/>
            <person name="Ramsay J.D."/>
            <person name="Caler E."/>
            <person name="Djikeng A."/>
            <person name="Gillespie J.J."/>
            <person name="Lau A.O."/>
            <person name="Roalson E.H."/>
            <person name="Silva J.C."/>
            <person name="Silva M.G."/>
            <person name="Suarez C.E."/>
            <person name="Ueti M.W."/>
            <person name="Nene V.M."/>
            <person name="Mealey R.H."/>
            <person name="Knowles D.P."/>
            <person name="Brayton K.A."/>
        </authorList>
    </citation>
    <scope>NUCLEOTIDE SEQUENCE [LARGE SCALE GENOMIC DNA]</scope>
    <source>
        <strain evidence="3 4">WA</strain>
    </source>
</reference>
<dbReference type="GO" id="GO:0004791">
    <property type="term" value="F:thioredoxin-disulfide reductase (NADPH) activity"/>
    <property type="evidence" value="ECO:0007669"/>
    <property type="project" value="TreeGrafter"/>
</dbReference>
<dbReference type="PANTHER" id="PTHR46472">
    <property type="entry name" value="NUCLEOREDOXIN"/>
    <property type="match status" value="1"/>
</dbReference>
<dbReference type="SUPFAM" id="SSF52833">
    <property type="entry name" value="Thioredoxin-like"/>
    <property type="match status" value="2"/>
</dbReference>
<dbReference type="RefSeq" id="XP_004830861.1">
    <property type="nucleotide sequence ID" value="XM_004830804.1"/>
</dbReference>
<dbReference type="Proteomes" id="UP000031512">
    <property type="component" value="Chromosome 3"/>
</dbReference>